<feature type="region of interest" description="Disordered" evidence="1">
    <location>
        <begin position="1"/>
        <end position="41"/>
    </location>
</feature>
<evidence type="ECO:0000313" key="2">
    <source>
        <dbReference type="EMBL" id="GAA0173203.1"/>
    </source>
</evidence>
<dbReference type="EMBL" id="BAABME010026049">
    <property type="protein sequence ID" value="GAA0173203.1"/>
    <property type="molecule type" value="Genomic_DNA"/>
</dbReference>
<gene>
    <name evidence="2" type="ORF">LIER_41482</name>
</gene>
<proteinExistence type="predicted"/>
<keyword evidence="3" id="KW-1185">Reference proteome</keyword>
<accession>A0AAV3RD60</accession>
<reference evidence="2 3" key="1">
    <citation type="submission" date="2024-01" db="EMBL/GenBank/DDBJ databases">
        <title>The complete chloroplast genome sequence of Lithospermum erythrorhizon: insights into the phylogenetic relationship among Boraginaceae species and the maternal lineages of purple gromwells.</title>
        <authorList>
            <person name="Okada T."/>
            <person name="Watanabe K."/>
        </authorList>
    </citation>
    <scope>NUCLEOTIDE SEQUENCE [LARGE SCALE GENOMIC DNA]</scope>
</reference>
<comment type="caution">
    <text evidence="2">The sequence shown here is derived from an EMBL/GenBank/DDBJ whole genome shotgun (WGS) entry which is preliminary data.</text>
</comment>
<name>A0AAV3RD60_LITER</name>
<organism evidence="2 3">
    <name type="scientific">Lithospermum erythrorhizon</name>
    <name type="common">Purple gromwell</name>
    <name type="synonym">Lithospermum officinale var. erythrorhizon</name>
    <dbReference type="NCBI Taxonomy" id="34254"/>
    <lineage>
        <taxon>Eukaryota</taxon>
        <taxon>Viridiplantae</taxon>
        <taxon>Streptophyta</taxon>
        <taxon>Embryophyta</taxon>
        <taxon>Tracheophyta</taxon>
        <taxon>Spermatophyta</taxon>
        <taxon>Magnoliopsida</taxon>
        <taxon>eudicotyledons</taxon>
        <taxon>Gunneridae</taxon>
        <taxon>Pentapetalae</taxon>
        <taxon>asterids</taxon>
        <taxon>lamiids</taxon>
        <taxon>Boraginales</taxon>
        <taxon>Boraginaceae</taxon>
        <taxon>Boraginoideae</taxon>
        <taxon>Lithospermeae</taxon>
        <taxon>Lithospermum</taxon>
    </lineage>
</organism>
<evidence type="ECO:0000256" key="1">
    <source>
        <dbReference type="SAM" id="MobiDB-lite"/>
    </source>
</evidence>
<feature type="compositionally biased region" description="Polar residues" evidence="1">
    <location>
        <begin position="15"/>
        <end position="41"/>
    </location>
</feature>
<dbReference type="AlphaFoldDB" id="A0AAV3RD60"/>
<protein>
    <submittedName>
        <fullName evidence="2">Uncharacterized protein</fullName>
    </submittedName>
</protein>
<evidence type="ECO:0000313" key="3">
    <source>
        <dbReference type="Proteomes" id="UP001454036"/>
    </source>
</evidence>
<sequence>MASNPSKPTKKRARTQNPKSSSQVVIYQGGSSSNPLSSANVNPLLSRGGKSGRIGKPNILDGYYYDGNDLEGTTFWELVKFQKWEKFWLEFDGRSFEYKMRNFREDFGLSSSGFASYAVDMWPPAEEIESAAKLTAILNNGRRFRNGYRKKGVVDTVPCLHLYTGEERFVNTCCVKSLVPVGSQDRNPSRVVNSLTYKFMLRQRINLPIIIAFHMRHSMGNTKATTLPYGMLITHIMESWGGDRVFPRVGG</sequence>
<dbReference type="Proteomes" id="UP001454036">
    <property type="component" value="Unassembled WGS sequence"/>
</dbReference>